<dbReference type="KEGG" id="bbev:BBEV_2148"/>
<dbReference type="InterPro" id="IPR014825">
    <property type="entry name" value="DNA_alkylation"/>
</dbReference>
<keyword evidence="2" id="KW-1185">Reference proteome</keyword>
<dbReference type="CDD" id="cd07064">
    <property type="entry name" value="AlkD_like_1"/>
    <property type="match status" value="1"/>
</dbReference>
<organism evidence="1 2">
    <name type="scientific">Salisediminibacterium beveridgei</name>
    <dbReference type="NCBI Taxonomy" id="632773"/>
    <lineage>
        <taxon>Bacteria</taxon>
        <taxon>Bacillati</taxon>
        <taxon>Bacillota</taxon>
        <taxon>Bacilli</taxon>
        <taxon>Bacillales</taxon>
        <taxon>Bacillaceae</taxon>
        <taxon>Salisediminibacterium</taxon>
    </lineage>
</organism>
<dbReference type="Pfam" id="PF08713">
    <property type="entry name" value="DNA_alkylation"/>
    <property type="match status" value="1"/>
</dbReference>
<evidence type="ECO:0000313" key="1">
    <source>
        <dbReference type="EMBL" id="AOM83506.1"/>
    </source>
</evidence>
<dbReference type="PATRIC" id="fig|632773.3.peg.2264"/>
<dbReference type="PANTHER" id="PTHR34070">
    <property type="entry name" value="ARMADILLO-TYPE FOLD"/>
    <property type="match status" value="1"/>
</dbReference>
<dbReference type="PANTHER" id="PTHR34070:SF1">
    <property type="entry name" value="DNA ALKYLATION REPAIR PROTEIN"/>
    <property type="match status" value="1"/>
</dbReference>
<dbReference type="STRING" id="632773.BBEV_2148"/>
<accession>A0A1D7QWX3</accession>
<evidence type="ECO:0000313" key="2">
    <source>
        <dbReference type="Proteomes" id="UP000094463"/>
    </source>
</evidence>
<protein>
    <submittedName>
        <fullName evidence="1">DNA alkylation repair enzyme</fullName>
    </submittedName>
</protein>
<dbReference type="AlphaFoldDB" id="A0A1D7QWX3"/>
<sequence length="220" mass="25825">MMNIHDLTDAFQKAADPEKASIMAAYMKHHFDFLGIRSPERRVISTPFLKAWEAGRKPVDWGLIHELWERPEREYQYVGIDYLKKSARFLMPGEFEDMKSIIMKKSWWDSIDNLASGPVGQMILNAPNQVTTMDAWIRDENLWVRRTAIIHQLSYKDQTDEERLFTYCRMHSGDSEFFIAKAIGWALREYGKTNPEAVLKFVDETPLQKLSKREALKHLR</sequence>
<dbReference type="InterPro" id="IPR016024">
    <property type="entry name" value="ARM-type_fold"/>
</dbReference>
<dbReference type="Gene3D" id="1.25.40.290">
    <property type="entry name" value="ARM repeat domains"/>
    <property type="match status" value="1"/>
</dbReference>
<dbReference type="Proteomes" id="UP000094463">
    <property type="component" value="Chromosome"/>
</dbReference>
<gene>
    <name evidence="1" type="ORF">BBEV_2148</name>
</gene>
<name>A0A1D7QWX3_9BACI</name>
<reference evidence="1 2" key="1">
    <citation type="submission" date="2015-08" db="EMBL/GenBank/DDBJ databases">
        <title>The complete genome sequence of Bacillus beveridgei MLTeJB.</title>
        <authorList>
            <person name="Hanson T.E."/>
            <person name="Mesa C."/>
            <person name="Basesman S.M."/>
            <person name="Oremland R.S."/>
        </authorList>
    </citation>
    <scope>NUCLEOTIDE SEQUENCE [LARGE SCALE GENOMIC DNA]</scope>
    <source>
        <strain evidence="1 2">MLTeJB</strain>
    </source>
</reference>
<dbReference type="EMBL" id="CP012502">
    <property type="protein sequence ID" value="AOM83506.1"/>
    <property type="molecule type" value="Genomic_DNA"/>
</dbReference>
<proteinExistence type="predicted"/>
<dbReference type="Gene3D" id="1.20.1660.10">
    <property type="entry name" value="Hypothetical protein (EF3068)"/>
    <property type="match status" value="1"/>
</dbReference>
<dbReference type="SUPFAM" id="SSF48371">
    <property type="entry name" value="ARM repeat"/>
    <property type="match status" value="1"/>
</dbReference>